<dbReference type="GeneID" id="73339313"/>
<feature type="compositionally biased region" description="Pro residues" evidence="1">
    <location>
        <begin position="190"/>
        <end position="205"/>
    </location>
</feature>
<dbReference type="InterPro" id="IPR001509">
    <property type="entry name" value="Epimerase_deHydtase"/>
</dbReference>
<gene>
    <name evidence="3" type="ORF">CLUP02_05295</name>
</gene>
<evidence type="ECO:0000256" key="1">
    <source>
        <dbReference type="SAM" id="MobiDB-lite"/>
    </source>
</evidence>
<dbReference type="SUPFAM" id="SSF51735">
    <property type="entry name" value="NAD(P)-binding Rossmann-fold domains"/>
    <property type="match status" value="1"/>
</dbReference>
<evidence type="ECO:0000259" key="2">
    <source>
        <dbReference type="Pfam" id="PF01370"/>
    </source>
</evidence>
<accession>A0A9Q8SMC1</accession>
<sequence>MCRLKSFFPVDFVFFHDVRNAAATLTYVLFDIIRPYHTFPFPALDAQTYHTALQPPFCHYYSCPPRPLLSFLFFLSSLSLFLFTPLRLVSPPLPPDLNNIDCPAIHNLDLIKAIRLPPSFAALPKSFPQTIPVGPSPPLEAPLPSFARIHPAAPWFTLNSRNPGAATLVPGGQGNSPLTRREPGHQTSTPPAPPPQPRPRTPLPPNSSTCAARNILFFPTTQHRTQTHNHSTTASATESPLPLPFTMAEKPSVLIIGGLGYIGRFLARYIHDNDLASEVRVVDKALPQLAWLAPEFQDACAGSKFMQADASRERKSPDLNDDMTCFLLFFPIHRPPTLIPSCLFFLFSSLLFSVAPPLPPLSLGSPKLPTDPTPQINNQLSSKIFDRADGKQWDYVFNCGGETRYSQEDEVYKLRSLGLSLAVGKEAAKRKVKAFIELSTGMVYKSDSSPSKEGDKLKPWSKIAVYKLQAEEELAKIEGLNLIIVRLAHVYGPYASQWVATALCMARVYQYLESEMKWLWDKGLRQNTVHITDAVRALWDITAWYSKGQDKWDVKTMGKVPTFNVVDKGITTQGTMSEIIGDIFKIETGFQGQLISTFARLNMDSVVDDVNDELMGPWAELLEKAGIARPGPLTPFMEKELLKDTDLSMDGNRLEQVVGFQYEKPKLTKELVEEVIESYKTMNWWPTGKDTSAGAGAGCGTEKGEARETARARRDISRIVCLETPLRASSIQQGFACWHLLETAKSSHVWFSAGGNVADGHLLAPWELGFSCLRDWPLWSLVPPQRGVSLIAAAPLAILKNRRLEASQAPEILETIRRIDESYSDASHCASIRSLGLVQKPGARIKEPETSLVDVDVDAGRLALLCELSNKCLQFPKLMQRAADGMLSCDEATETGRGARLVEGFMEMNPTNGEREPELEKECSSLASVPHMLRTEKAECDQKSAEAVGWHLPPDRPRRDGEFGGTEFVIGVVSLAEIGGVEGERRCRCMYATLLFGYKRQAVSKLSDELCACNDPCRPYIVKTVQKAPWIFFSSFSSALQRCLEPQKLWRPFASGIVEDSVLVVMKNGCGQIGVVSVGLVAIIGRLFRAGPGEFWGWEVAIGRVWGKRKGVEVVSRASAPTSERSQNPWQWQCQCGEGYFPAPLAQELIPDQAAYKKAATDWMPSIWSQIPRHLCCSAQLVHSHLLIHSTASLRTKEEGGLPETEFVPALSNDFGLTTFHLCKLGLPTFTYLTSAGPLTFCSRCNPPGHRPKLEDIKHRILLRPIFVATHSKRIHTTHRITMAAPATKTIADLNGKWVMNKTLSDSPEPALALQGIGWMTRKAVGLATVTLDVKQYTAPPSPPGTGTEPVTHFDIDQFATAGLKGTTEKRCVDNEWREHSDWMFGSVRGQSRWMTLAEIEDEFLKKGWLEGDAEATGPDGKAHLYSHVESIDNGWTASQIWGFQTVEGERRYTRNVLVQKGGKRVEIRLVYDYLP</sequence>
<dbReference type="PANTHER" id="PTHR38115:SF1">
    <property type="entry name" value="LIPOCALIN-LIKE DOMAIN-CONTAINING PROTEIN"/>
    <property type="match status" value="1"/>
</dbReference>
<evidence type="ECO:0000313" key="4">
    <source>
        <dbReference type="Proteomes" id="UP000830671"/>
    </source>
</evidence>
<dbReference type="Pfam" id="PF01370">
    <property type="entry name" value="Epimerase"/>
    <property type="match status" value="1"/>
</dbReference>
<proteinExistence type="predicted"/>
<dbReference type="PANTHER" id="PTHR38115">
    <property type="entry name" value="LIPOCALIN-LIKE DOMAIN-CONTAINING PROTEIN"/>
    <property type="match status" value="1"/>
</dbReference>
<dbReference type="Proteomes" id="UP000830671">
    <property type="component" value="Chromosome 3"/>
</dbReference>
<feature type="domain" description="NAD-dependent epimerase/dehydratase" evidence="2">
    <location>
        <begin position="391"/>
        <end position="548"/>
    </location>
</feature>
<keyword evidence="4" id="KW-1185">Reference proteome</keyword>
<dbReference type="EMBL" id="CP019475">
    <property type="protein sequence ID" value="UQC79815.1"/>
    <property type="molecule type" value="Genomic_DNA"/>
</dbReference>
<evidence type="ECO:0000313" key="3">
    <source>
        <dbReference type="EMBL" id="UQC79815.1"/>
    </source>
</evidence>
<dbReference type="Gene3D" id="3.40.50.720">
    <property type="entry name" value="NAD(P)-binding Rossmann-like Domain"/>
    <property type="match status" value="1"/>
</dbReference>
<dbReference type="InterPro" id="IPR053037">
    <property type="entry name" value="Pericyclase_pydY-like"/>
</dbReference>
<dbReference type="KEGG" id="clup:CLUP02_05295"/>
<feature type="region of interest" description="Disordered" evidence="1">
    <location>
        <begin position="163"/>
        <end position="206"/>
    </location>
</feature>
<reference evidence="3" key="1">
    <citation type="journal article" date="2021" name="Mol. Plant Microbe Interact.">
        <title>Complete Genome Sequence of the Plant-Pathogenic Fungus Colletotrichum lupini.</title>
        <authorList>
            <person name="Baroncelli R."/>
            <person name="Pensec F."/>
            <person name="Da Lio D."/>
            <person name="Boufleur T."/>
            <person name="Vicente I."/>
            <person name="Sarrocco S."/>
            <person name="Picot A."/>
            <person name="Baraldi E."/>
            <person name="Sukno S."/>
            <person name="Thon M."/>
            <person name="Le Floch G."/>
        </authorList>
    </citation>
    <scope>NUCLEOTIDE SEQUENCE</scope>
    <source>
        <strain evidence="3">IMI 504893</strain>
    </source>
</reference>
<protein>
    <submittedName>
        <fullName evidence="3">NAD dependent epimerase/dehydratase</fullName>
    </submittedName>
</protein>
<organism evidence="3 4">
    <name type="scientific">Colletotrichum lupini</name>
    <dbReference type="NCBI Taxonomy" id="145971"/>
    <lineage>
        <taxon>Eukaryota</taxon>
        <taxon>Fungi</taxon>
        <taxon>Dikarya</taxon>
        <taxon>Ascomycota</taxon>
        <taxon>Pezizomycotina</taxon>
        <taxon>Sordariomycetes</taxon>
        <taxon>Hypocreomycetidae</taxon>
        <taxon>Glomerellales</taxon>
        <taxon>Glomerellaceae</taxon>
        <taxon>Colletotrichum</taxon>
        <taxon>Colletotrichum acutatum species complex</taxon>
    </lineage>
</organism>
<dbReference type="InterPro" id="IPR036291">
    <property type="entry name" value="NAD(P)-bd_dom_sf"/>
</dbReference>
<name>A0A9Q8SMC1_9PEZI</name>
<dbReference type="RefSeq" id="XP_049141446.1">
    <property type="nucleotide sequence ID" value="XM_049284303.1"/>
</dbReference>